<feature type="domain" description="Fimbrial-type adhesion" evidence="2">
    <location>
        <begin position="33"/>
        <end position="176"/>
    </location>
</feature>
<feature type="signal peptide" evidence="1">
    <location>
        <begin position="1"/>
        <end position="23"/>
    </location>
</feature>
<dbReference type="SUPFAM" id="SSF49401">
    <property type="entry name" value="Bacterial adhesins"/>
    <property type="match status" value="1"/>
</dbReference>
<dbReference type="InterPro" id="IPR000259">
    <property type="entry name" value="Adhesion_dom_fimbrial"/>
</dbReference>
<keyword evidence="1" id="KW-0732">Signal</keyword>
<gene>
    <name evidence="3" type="ORF">KFZ77_18555</name>
</gene>
<dbReference type="Gene3D" id="2.60.40.1090">
    <property type="entry name" value="Fimbrial-type adhesion domain"/>
    <property type="match status" value="1"/>
</dbReference>
<sequence>MKRKVASVFVPCFLLIASSLSQATDDVPAILSISGKVENSNEVCTIALSNSFLKLAQKDIAALPAQTMSSDNAKALDSVRVMINRETCSSDGMALSFLGTADDSDRNVFANTQTGSAAAQGVGIALYDFGGEAITPNVSQRRTLTDDYAIHVGMVKVNNKTPMPGLVQTTLTIQLDKI</sequence>
<keyword evidence="4" id="KW-1185">Reference proteome</keyword>
<accession>A0ABY6JDT2</accession>
<dbReference type="EMBL" id="CP074352">
    <property type="protein sequence ID" value="UYU31787.1"/>
    <property type="molecule type" value="Genomic_DNA"/>
</dbReference>
<evidence type="ECO:0000313" key="4">
    <source>
        <dbReference type="Proteomes" id="UP001156318"/>
    </source>
</evidence>
<dbReference type="InterPro" id="IPR050263">
    <property type="entry name" value="Bact_Fimbrial_Adh_Pro"/>
</dbReference>
<dbReference type="InterPro" id="IPR036937">
    <property type="entry name" value="Adhesion_dom_fimbrial_sf"/>
</dbReference>
<dbReference type="PANTHER" id="PTHR33420">
    <property type="entry name" value="FIMBRIAL SUBUNIT ELFA-RELATED"/>
    <property type="match status" value="1"/>
</dbReference>
<evidence type="ECO:0000256" key="1">
    <source>
        <dbReference type="SAM" id="SignalP"/>
    </source>
</evidence>
<dbReference type="PANTHER" id="PTHR33420:SF27">
    <property type="entry name" value="PROTEIN FIMG"/>
    <property type="match status" value="1"/>
</dbReference>
<proteinExistence type="predicted"/>
<protein>
    <submittedName>
        <fullName evidence="3">Fimbrial protein</fullName>
    </submittedName>
</protein>
<name>A0ABY6JDT2_9ENTR</name>
<dbReference type="Proteomes" id="UP001156318">
    <property type="component" value="Chromosome"/>
</dbReference>
<evidence type="ECO:0000259" key="2">
    <source>
        <dbReference type="Pfam" id="PF00419"/>
    </source>
</evidence>
<dbReference type="Pfam" id="PF00419">
    <property type="entry name" value="Fimbrial"/>
    <property type="match status" value="1"/>
</dbReference>
<reference evidence="3 4" key="1">
    <citation type="submission" date="2021-05" db="EMBL/GenBank/DDBJ databases">
        <title>Isolation, identification, and the growth promoting effects of Pantoea dispersa strain YSD J2 from the aboveground leaves of Cyperus esculentus L.Var. Sativus.</title>
        <authorList>
            <person name="Wang S."/>
            <person name="Tang X.M."/>
            <person name="Huang Y.N."/>
        </authorList>
    </citation>
    <scope>NUCLEOTIDE SEQUENCE [LARGE SCALE GENOMIC DNA]</scope>
    <source>
        <strain evidence="4">YSD YN2</strain>
    </source>
</reference>
<organism evidence="3 4">
    <name type="scientific">Siccibacter colletis</name>
    <dbReference type="NCBI Taxonomy" id="1505757"/>
    <lineage>
        <taxon>Bacteria</taxon>
        <taxon>Pseudomonadati</taxon>
        <taxon>Pseudomonadota</taxon>
        <taxon>Gammaproteobacteria</taxon>
        <taxon>Enterobacterales</taxon>
        <taxon>Enterobacteriaceae</taxon>
        <taxon>Siccibacter</taxon>
    </lineage>
</organism>
<evidence type="ECO:0000313" key="3">
    <source>
        <dbReference type="EMBL" id="UYU31787.1"/>
    </source>
</evidence>
<dbReference type="InterPro" id="IPR008966">
    <property type="entry name" value="Adhesion_dom_sf"/>
</dbReference>
<dbReference type="RefSeq" id="WP_031523228.1">
    <property type="nucleotide sequence ID" value="NZ_CP074352.1"/>
</dbReference>
<feature type="chain" id="PRO_5046722365" evidence="1">
    <location>
        <begin position="24"/>
        <end position="178"/>
    </location>
</feature>